<dbReference type="InterPro" id="IPR008914">
    <property type="entry name" value="PEBP"/>
</dbReference>
<dbReference type="SUPFAM" id="SSF49777">
    <property type="entry name" value="PEBP-like"/>
    <property type="match status" value="1"/>
</dbReference>
<accession>A0AAI8YQ58</accession>
<sequence length="233" mass="25077">MASYLTRFAIPASAVPVLAALPAEQKPIAVQVPGSEAYKVQHELKKAEIIPTVINEFLPSFVLDAKWSSDNYADLGNTLKVDAAQDEPSIKIHPISGSSALADDVTYTITITDPDAPSRDDPKWSEICHFIATGVSVSTNISDSSSESVTLSGLKEIMPYKAPGPPPKTGKHRYVFLVFAPANGTSDSLNLTKPADRKHWGTGKEGNGVRDWALDNGLEPVAANFIYAQNEEQ</sequence>
<dbReference type="PANTHER" id="PTHR11362:SF148">
    <property type="entry name" value="CARBOXYPEPTIDASE Y INHIBITOR"/>
    <property type="match status" value="1"/>
</dbReference>
<evidence type="ECO:0000313" key="2">
    <source>
        <dbReference type="Proteomes" id="UP001295740"/>
    </source>
</evidence>
<dbReference type="Proteomes" id="UP001295740">
    <property type="component" value="Unassembled WGS sequence"/>
</dbReference>
<gene>
    <name evidence="1" type="ORF">KHLLAP_LOCUS13493</name>
</gene>
<dbReference type="PANTHER" id="PTHR11362">
    <property type="entry name" value="PHOSPHATIDYLETHANOLAMINE-BINDING PROTEIN"/>
    <property type="match status" value="1"/>
</dbReference>
<reference evidence="1" key="1">
    <citation type="submission" date="2023-10" db="EMBL/GenBank/DDBJ databases">
        <authorList>
            <person name="Hackl T."/>
        </authorList>
    </citation>
    <scope>NUCLEOTIDE SEQUENCE</scope>
</reference>
<dbReference type="GO" id="GO:0046578">
    <property type="term" value="P:regulation of Ras protein signal transduction"/>
    <property type="evidence" value="ECO:0007669"/>
    <property type="project" value="TreeGrafter"/>
</dbReference>
<protein>
    <submittedName>
        <fullName evidence="1">Uu.00g011440.m01.CDS01</fullName>
    </submittedName>
</protein>
<dbReference type="InterPro" id="IPR035810">
    <property type="entry name" value="PEBP_euk"/>
</dbReference>
<proteinExistence type="predicted"/>
<keyword evidence="2" id="KW-1185">Reference proteome</keyword>
<dbReference type="AlphaFoldDB" id="A0AAI8YQ58"/>
<dbReference type="GO" id="GO:0005543">
    <property type="term" value="F:phospholipid binding"/>
    <property type="evidence" value="ECO:0007669"/>
    <property type="project" value="TreeGrafter"/>
</dbReference>
<evidence type="ECO:0000313" key="1">
    <source>
        <dbReference type="EMBL" id="CAJ2513025.1"/>
    </source>
</evidence>
<dbReference type="CDD" id="cd00866">
    <property type="entry name" value="PEBP_euk"/>
    <property type="match status" value="1"/>
</dbReference>
<dbReference type="GO" id="GO:0030414">
    <property type="term" value="F:peptidase inhibitor activity"/>
    <property type="evidence" value="ECO:0007669"/>
    <property type="project" value="TreeGrafter"/>
</dbReference>
<name>A0AAI8YQ58_9PEZI</name>
<dbReference type="EMBL" id="CAUWAG010000020">
    <property type="protein sequence ID" value="CAJ2513025.1"/>
    <property type="molecule type" value="Genomic_DNA"/>
</dbReference>
<dbReference type="InterPro" id="IPR036610">
    <property type="entry name" value="PEBP-like_sf"/>
</dbReference>
<dbReference type="Pfam" id="PF01161">
    <property type="entry name" value="PBP"/>
    <property type="match status" value="1"/>
</dbReference>
<dbReference type="Gene3D" id="3.90.280.10">
    <property type="entry name" value="PEBP-like"/>
    <property type="match status" value="1"/>
</dbReference>
<comment type="caution">
    <text evidence="1">The sequence shown here is derived from an EMBL/GenBank/DDBJ whole genome shotgun (WGS) entry which is preliminary data.</text>
</comment>
<organism evidence="1 2">
    <name type="scientific">Anthostomella pinea</name>
    <dbReference type="NCBI Taxonomy" id="933095"/>
    <lineage>
        <taxon>Eukaryota</taxon>
        <taxon>Fungi</taxon>
        <taxon>Dikarya</taxon>
        <taxon>Ascomycota</taxon>
        <taxon>Pezizomycotina</taxon>
        <taxon>Sordariomycetes</taxon>
        <taxon>Xylariomycetidae</taxon>
        <taxon>Xylariales</taxon>
        <taxon>Xylariaceae</taxon>
        <taxon>Anthostomella</taxon>
    </lineage>
</organism>
<dbReference type="GO" id="GO:0030162">
    <property type="term" value="P:regulation of proteolysis"/>
    <property type="evidence" value="ECO:0007669"/>
    <property type="project" value="TreeGrafter"/>
</dbReference>